<comment type="catalytic activity">
    <reaction evidence="5">
        <text>a 3-demethylubiquinone + S-adenosyl-L-methionine = a ubiquinone + S-adenosyl-L-homocysteine</text>
        <dbReference type="Rhea" id="RHEA:81215"/>
        <dbReference type="Rhea" id="RHEA-COMP:9565"/>
        <dbReference type="Rhea" id="RHEA-COMP:19654"/>
        <dbReference type="ChEBI" id="CHEBI:16389"/>
        <dbReference type="ChEBI" id="CHEBI:57856"/>
        <dbReference type="ChEBI" id="CHEBI:59789"/>
        <dbReference type="ChEBI" id="CHEBI:231825"/>
    </reaction>
</comment>
<feature type="binding site" evidence="5">
    <location>
        <position position="203"/>
    </location>
    <ligand>
        <name>Mg(2+)</name>
        <dbReference type="ChEBI" id="CHEBI:18420"/>
    </ligand>
</feature>
<dbReference type="Gene3D" id="3.40.50.150">
    <property type="entry name" value="Vaccinia Virus protein VP39"/>
    <property type="match status" value="1"/>
</dbReference>
<evidence type="ECO:0000313" key="6">
    <source>
        <dbReference type="EMBL" id="EDO16292.1"/>
    </source>
</evidence>
<dbReference type="InterPro" id="IPR029063">
    <property type="entry name" value="SAM-dependent_MTases_sf"/>
</dbReference>
<dbReference type="EC" id="2.1.1.64" evidence="5"/>
<dbReference type="AlphaFoldDB" id="A7TN74"/>
<keyword evidence="1 5" id="KW-0489">Methyltransferase</keyword>
<comment type="function">
    <text evidence="5">O-methyltransferase required for two non-consecutive steps during ubiquinone biosynthesis. Catalyzes the 2 O-methylation of 3,4-dihydroxy-5-(all-trans-polyprenyl)benzoic acid into 4-hydroxy-3-methoxy-5-(all-trans-polyprenyl)benzoic acid. Also catalyzes the last step of ubiquinone biosynthesis by mediating methylation of 3-demethylubiquinone into ubiquinone. Also able to mediate the methylation of 3-demethylubiquinol into ubiquinol.</text>
</comment>
<keyword evidence="5" id="KW-0496">Mitochondrion</keyword>
<dbReference type="NCBIfam" id="TIGR01983">
    <property type="entry name" value="UbiG"/>
    <property type="match status" value="1"/>
</dbReference>
<dbReference type="GO" id="GO:0032259">
    <property type="term" value="P:methylation"/>
    <property type="evidence" value="ECO:0007669"/>
    <property type="project" value="UniProtKB-KW"/>
</dbReference>
<dbReference type="GO" id="GO:0061542">
    <property type="term" value="F:3-demethylubiquinol 3-O-methyltransferase activity"/>
    <property type="evidence" value="ECO:0007669"/>
    <property type="project" value="UniProtKB-UniRule"/>
</dbReference>
<dbReference type="GO" id="GO:0046872">
    <property type="term" value="F:metal ion binding"/>
    <property type="evidence" value="ECO:0007669"/>
    <property type="project" value="UniProtKB-KW"/>
</dbReference>
<dbReference type="Pfam" id="PF13489">
    <property type="entry name" value="Methyltransf_23"/>
    <property type="match status" value="1"/>
</dbReference>
<keyword evidence="2 5" id="KW-0808">Transferase</keyword>
<dbReference type="OrthoDB" id="3265906at2759"/>
<organism evidence="7">
    <name type="scientific">Vanderwaltozyma polyspora (strain ATCC 22028 / DSM 70294 / BCRC 21397 / CBS 2163 / NBRC 10782 / NRRL Y-8283 / UCD 57-17)</name>
    <name type="common">Kluyveromyces polysporus</name>
    <dbReference type="NCBI Taxonomy" id="436907"/>
    <lineage>
        <taxon>Eukaryota</taxon>
        <taxon>Fungi</taxon>
        <taxon>Dikarya</taxon>
        <taxon>Ascomycota</taxon>
        <taxon>Saccharomycotina</taxon>
        <taxon>Saccharomycetes</taxon>
        <taxon>Saccharomycetales</taxon>
        <taxon>Saccharomycetaceae</taxon>
        <taxon>Vanderwaltozyma</taxon>
    </lineage>
</organism>
<dbReference type="GO" id="GO:0010420">
    <property type="term" value="F:polyprenyldihydroxybenzoate methyltransferase activity"/>
    <property type="evidence" value="ECO:0007669"/>
    <property type="project" value="UniProtKB-UniRule"/>
</dbReference>
<feature type="binding site" evidence="5">
    <location>
        <position position="200"/>
    </location>
    <ligand>
        <name>Mg(2+)</name>
        <dbReference type="ChEBI" id="CHEBI:18420"/>
    </ligand>
</feature>
<dbReference type="PANTHER" id="PTHR43464:SF19">
    <property type="entry name" value="UBIQUINONE BIOSYNTHESIS O-METHYLTRANSFERASE, MITOCHONDRIAL"/>
    <property type="match status" value="1"/>
</dbReference>
<dbReference type="UniPathway" id="UPA00232"/>
<protein>
    <recommendedName>
        <fullName evidence="5">Ubiquinone biosynthesis O-methyltransferase, mitochondrial</fullName>
    </recommendedName>
    <alternativeName>
        <fullName evidence="5">3,4-dihydroxy-5-hexaprenylbenzoate methyltransferase</fullName>
    </alternativeName>
    <alternativeName>
        <fullName evidence="5">3-demethylubiquinol 3-O-methyltransferase</fullName>
    </alternativeName>
    <alternativeName>
        <fullName evidence="5">3-demethylubiquinone 3-O-methyltransferase</fullName>
    </alternativeName>
    <alternativeName>
        <fullName evidence="5">3-demethylubiquinone-6 3-O-methyltransferase</fullName>
    </alternativeName>
    <alternativeName>
        <fullName evidence="5">Hexaprenyldihydroxybenzoate methyltransferase</fullName>
    </alternativeName>
    <alternativeName>
        <fullName evidence="5">Polyprenyldihydroxybenzoate methyltransferase</fullName>
        <shortName evidence="5">DHHB methyltransferase</shortName>
        <shortName evidence="5">DHHB-MT</shortName>
        <shortName evidence="5">DHHB-MTase</shortName>
        <ecNumber evidence="5">2.1.1.-</ecNumber>
        <ecNumber evidence="5">2.1.1.114</ecNumber>
        <ecNumber evidence="5">2.1.1.64</ecNumber>
    </alternativeName>
</protein>
<keyword evidence="5" id="KW-0472">Membrane</keyword>
<gene>
    <name evidence="5" type="primary">COQ3</name>
    <name evidence="6" type="ORF">Kpol_1053p29</name>
</gene>
<dbReference type="OMA" id="LASRWWD"/>
<proteinExistence type="inferred from homology"/>
<feature type="binding site" evidence="5">
    <location>
        <position position="72"/>
    </location>
    <ligand>
        <name>S-adenosyl-L-methionine</name>
        <dbReference type="ChEBI" id="CHEBI:59789"/>
    </ligand>
</feature>
<evidence type="ECO:0000256" key="3">
    <source>
        <dbReference type="ARBA" id="ARBA00022688"/>
    </source>
</evidence>
<dbReference type="InterPro" id="IPR010233">
    <property type="entry name" value="UbiG_MeTrfase"/>
</dbReference>
<dbReference type="GO" id="GO:0031314">
    <property type="term" value="C:extrinsic component of mitochondrial inner membrane"/>
    <property type="evidence" value="ECO:0007669"/>
    <property type="project" value="UniProtKB-UniRule"/>
</dbReference>
<keyword evidence="3 5" id="KW-0831">Ubiquinone biosynthesis</keyword>
<dbReference type="HAMAP" id="MF_00472">
    <property type="entry name" value="UbiG"/>
    <property type="match status" value="1"/>
</dbReference>
<keyword evidence="7" id="KW-1185">Reference proteome</keyword>
<comment type="cofactor">
    <cofactor evidence="5">
        <name>Mg(2+)</name>
        <dbReference type="ChEBI" id="CHEBI:18420"/>
    </cofactor>
</comment>
<dbReference type="GO" id="GO:0120537">
    <property type="term" value="F:3-demethylubiquinone 3-O-methyltransferase activity"/>
    <property type="evidence" value="ECO:0007669"/>
    <property type="project" value="RHEA"/>
</dbReference>
<comment type="subunit">
    <text evidence="5">Component of a multi-subunit COQ enzyme complex, composed of at least COQ3, COQ4, COQ5, COQ6, COQ7 and COQ9.</text>
</comment>
<comment type="pathway">
    <text evidence="5">Cofactor biosynthesis; ubiquinone biosynthesis.</text>
</comment>
<dbReference type="PANTHER" id="PTHR43464">
    <property type="entry name" value="METHYLTRANSFERASE"/>
    <property type="match status" value="1"/>
</dbReference>
<name>A7TN74_VANPO</name>
<dbReference type="FunCoup" id="A7TN74">
    <property type="interactions" value="353"/>
</dbReference>
<evidence type="ECO:0000256" key="5">
    <source>
        <dbReference type="HAMAP-Rule" id="MF_03190"/>
    </source>
</evidence>
<evidence type="ECO:0000313" key="7">
    <source>
        <dbReference type="Proteomes" id="UP000000267"/>
    </source>
</evidence>
<dbReference type="EC" id="2.1.1.-" evidence="5"/>
<keyword evidence="5" id="KW-0460">Magnesium</keyword>
<feature type="binding site" evidence="5">
    <location>
        <position position="204"/>
    </location>
    <ligand>
        <name>Mg(2+)</name>
        <dbReference type="ChEBI" id="CHEBI:18420"/>
    </ligand>
</feature>
<accession>A7TN74</accession>
<feature type="binding site" evidence="5">
    <location>
        <position position="133"/>
    </location>
    <ligand>
        <name>S-adenosyl-L-methionine</name>
        <dbReference type="ChEBI" id="CHEBI:59789"/>
    </ligand>
</feature>
<dbReference type="SUPFAM" id="SSF53335">
    <property type="entry name" value="S-adenosyl-L-methionine-dependent methyltransferases"/>
    <property type="match status" value="1"/>
</dbReference>
<comment type="catalytic activity">
    <reaction evidence="5">
        <text>a 3,4-dihydroxy-5-(all-trans-polyprenyl)benzoate + S-adenosyl-L-methionine = a 4-hydroxy-3-methoxy-5-(all-trans-polyprenyl)benzoate + S-adenosyl-L-homocysteine + H(+)</text>
        <dbReference type="Rhea" id="RHEA:44452"/>
        <dbReference type="Rhea" id="RHEA-COMP:10930"/>
        <dbReference type="Rhea" id="RHEA-COMP:10931"/>
        <dbReference type="ChEBI" id="CHEBI:15378"/>
        <dbReference type="ChEBI" id="CHEBI:57856"/>
        <dbReference type="ChEBI" id="CHEBI:59789"/>
        <dbReference type="ChEBI" id="CHEBI:64694"/>
        <dbReference type="ChEBI" id="CHEBI:84443"/>
        <dbReference type="EC" id="2.1.1.114"/>
    </reaction>
</comment>
<sequence>MMSRNIVRGTSGSIGSGKFVVKAQTTGVNLRLVKSISTGADKDEVKHFKELAPTWWDIKGSQRILHLMNLNRVDFIRKIMAQSIKISDPDVYVPGFDYKKFLPSIVSRNVENQIEHEINSELLSKQMHILDIGCGGGILTESMARLPYFKQVTGIDLTPEVLEIAKEHVKQDPAIAHKIKYELKPLEEVKQNYEVITCFEMLEHVDKPSEILDHAWKLLKPNGVLFLSTINRDMISWLTTIVLGEYILKVVPIGTHHVEKYINSSEIIEWFKENYNGHFEIMDTLGCMYVPTKGWVEHDRVNVGNYMMAIRKLK</sequence>
<evidence type="ECO:0000256" key="1">
    <source>
        <dbReference type="ARBA" id="ARBA00022603"/>
    </source>
</evidence>
<dbReference type="eggNOG" id="KOG1270">
    <property type="taxonomic scope" value="Eukaryota"/>
</dbReference>
<dbReference type="EMBL" id="DS480428">
    <property type="protein sequence ID" value="EDO16292.1"/>
    <property type="molecule type" value="Genomic_DNA"/>
</dbReference>
<comment type="similarity">
    <text evidence="5">Belongs to the class I-like SAM-binding methyltransferase superfamily. UbiG/COQ3 family.</text>
</comment>
<feature type="binding site" evidence="5">
    <location>
        <position position="199"/>
    </location>
    <ligand>
        <name>S-adenosyl-L-methionine</name>
        <dbReference type="ChEBI" id="CHEBI:59789"/>
    </ligand>
</feature>
<feature type="binding site" evidence="5">
    <location>
        <position position="156"/>
    </location>
    <ligand>
        <name>S-adenosyl-L-methionine</name>
        <dbReference type="ChEBI" id="CHEBI:59789"/>
    </ligand>
</feature>
<keyword evidence="4 5" id="KW-0949">S-adenosyl-L-methionine</keyword>
<dbReference type="RefSeq" id="XP_001644150.1">
    <property type="nucleotide sequence ID" value="XM_001644100.1"/>
</dbReference>
<dbReference type="PhylomeDB" id="A7TN74"/>
<dbReference type="STRING" id="436907.A7TN74"/>
<comment type="catalytic activity">
    <reaction evidence="5">
        <text>a 3-demethylubiquinol + S-adenosyl-L-methionine = a ubiquinol + S-adenosyl-L-homocysteine + H(+)</text>
        <dbReference type="Rhea" id="RHEA:44380"/>
        <dbReference type="Rhea" id="RHEA-COMP:9566"/>
        <dbReference type="Rhea" id="RHEA-COMP:10914"/>
        <dbReference type="ChEBI" id="CHEBI:15378"/>
        <dbReference type="ChEBI" id="CHEBI:17976"/>
        <dbReference type="ChEBI" id="CHEBI:57856"/>
        <dbReference type="ChEBI" id="CHEBI:59789"/>
        <dbReference type="ChEBI" id="CHEBI:84422"/>
        <dbReference type="EC" id="2.1.1.64"/>
    </reaction>
</comment>
<dbReference type="Proteomes" id="UP000000267">
    <property type="component" value="Unassembled WGS sequence"/>
</dbReference>
<comment type="subcellular location">
    <subcellularLocation>
        <location evidence="5">Mitochondrion inner membrane</location>
        <topology evidence="5">Peripheral membrane protein</topology>
        <orientation evidence="5">Matrix side</orientation>
    </subcellularLocation>
</comment>
<reference evidence="6 7" key="1">
    <citation type="journal article" date="2007" name="Proc. Natl. Acad. Sci. U.S.A.">
        <title>Independent sorting-out of thousands of duplicated gene pairs in two yeast species descended from a whole-genome duplication.</title>
        <authorList>
            <person name="Scannell D.R."/>
            <person name="Frank A.C."/>
            <person name="Conant G.C."/>
            <person name="Byrne K.P."/>
            <person name="Woolfit M."/>
            <person name="Wolfe K.H."/>
        </authorList>
    </citation>
    <scope>NUCLEOTIDE SEQUENCE [LARGE SCALE GENOMIC DNA]</scope>
    <source>
        <strain evidence="7">ATCC 22028 / DSM 70294 / BCRC 21397 / CBS 2163 / NBRC 10782 / NRRL Y-8283 / UCD 57-17</strain>
    </source>
</reference>
<dbReference type="EC" id="2.1.1.114" evidence="5"/>
<keyword evidence="5" id="KW-0479">Metal-binding</keyword>
<evidence type="ECO:0000256" key="2">
    <source>
        <dbReference type="ARBA" id="ARBA00022679"/>
    </source>
</evidence>
<dbReference type="CDD" id="cd02440">
    <property type="entry name" value="AdoMet_MTases"/>
    <property type="match status" value="1"/>
</dbReference>
<dbReference type="KEGG" id="vpo:Kpol_1053p29"/>
<dbReference type="GeneID" id="5544419"/>
<dbReference type="HOGENOM" id="CLU_042432_3_0_1"/>
<evidence type="ECO:0000256" key="4">
    <source>
        <dbReference type="ARBA" id="ARBA00022691"/>
    </source>
</evidence>
<dbReference type="InParanoid" id="A7TN74"/>
<keyword evidence="5" id="KW-0999">Mitochondrion inner membrane</keyword>